<dbReference type="PROSITE" id="PS50157">
    <property type="entry name" value="ZINC_FINGER_C2H2_2"/>
    <property type="match status" value="2"/>
</dbReference>
<sequence>MASESSQGIAASYPRMSNNSLPWTAHPGPADPSGPGPPRPIPVRRRSKSDAGPQTSQSRRENDAFSQPESDLLAPSLHRRGRSEVSSITPGILDRSCHLQVPLQNHHYSPFSDAGRGRGQTRASSTTTSGGPSRATSRQRPSRDLSPYPPHHGTSLHGSPPQGTGSQISFGDQSPLYRSASSSSLNSSFHGSLFPDSPYANPGSPYAPGSPYTNPGSPYHGGDYGFPPPSPSPSLNSRYSPSPMLPFSGHEFPTNDLGEGSSQGPSYSSGLGSTHSNDSQYSQDERAVPPHGSPLPPCAGSPASKAASERRRKAAHKYFCEFCEKGFTRKEGLENHYNSLNGEKQYPCKKCGKHFGRRSDCKRHMRHCGTAVTPP</sequence>
<feature type="domain" description="C2H2-type" evidence="7">
    <location>
        <begin position="346"/>
        <end position="374"/>
    </location>
</feature>
<dbReference type="PANTHER" id="PTHR24408">
    <property type="entry name" value="ZINC FINGER PROTEIN"/>
    <property type="match status" value="1"/>
</dbReference>
<feature type="region of interest" description="Disordered" evidence="6">
    <location>
        <begin position="1"/>
        <end position="91"/>
    </location>
</feature>
<dbReference type="OrthoDB" id="3437960at2759"/>
<dbReference type="STRING" id="933084.A0A067PHU6"/>
<dbReference type="Gene3D" id="3.30.160.60">
    <property type="entry name" value="Classic Zinc Finger"/>
    <property type="match status" value="1"/>
</dbReference>
<dbReference type="HOGENOM" id="CLU_737822_0_0_1"/>
<keyword evidence="3 5" id="KW-0863">Zinc-finger</keyword>
<dbReference type="GO" id="GO:0008270">
    <property type="term" value="F:zinc ion binding"/>
    <property type="evidence" value="ECO:0007669"/>
    <property type="project" value="UniProtKB-KW"/>
</dbReference>
<feature type="compositionally biased region" description="Polar residues" evidence="6">
    <location>
        <begin position="121"/>
        <end position="139"/>
    </location>
</feature>
<keyword evidence="2" id="KW-0677">Repeat</keyword>
<evidence type="ECO:0000256" key="1">
    <source>
        <dbReference type="ARBA" id="ARBA00022723"/>
    </source>
</evidence>
<dbReference type="InterPro" id="IPR013087">
    <property type="entry name" value="Znf_C2H2_type"/>
</dbReference>
<feature type="compositionally biased region" description="Low complexity" evidence="6">
    <location>
        <begin position="233"/>
        <end position="242"/>
    </location>
</feature>
<dbReference type="InterPro" id="IPR036236">
    <property type="entry name" value="Znf_C2H2_sf"/>
</dbReference>
<name>A0A067PHU6_9AGAM</name>
<organism evidence="8 9">
    <name type="scientific">Jaapia argillacea MUCL 33604</name>
    <dbReference type="NCBI Taxonomy" id="933084"/>
    <lineage>
        <taxon>Eukaryota</taxon>
        <taxon>Fungi</taxon>
        <taxon>Dikarya</taxon>
        <taxon>Basidiomycota</taxon>
        <taxon>Agaricomycotina</taxon>
        <taxon>Agaricomycetes</taxon>
        <taxon>Agaricomycetidae</taxon>
        <taxon>Jaapiales</taxon>
        <taxon>Jaapiaceae</taxon>
        <taxon>Jaapia</taxon>
    </lineage>
</organism>
<dbReference type="GO" id="GO:0000981">
    <property type="term" value="F:DNA-binding transcription factor activity, RNA polymerase II-specific"/>
    <property type="evidence" value="ECO:0007669"/>
    <property type="project" value="TreeGrafter"/>
</dbReference>
<dbReference type="SMART" id="SM00355">
    <property type="entry name" value="ZnF_C2H2"/>
    <property type="match status" value="2"/>
</dbReference>
<evidence type="ECO:0000256" key="4">
    <source>
        <dbReference type="ARBA" id="ARBA00022833"/>
    </source>
</evidence>
<dbReference type="Proteomes" id="UP000027265">
    <property type="component" value="Unassembled WGS sequence"/>
</dbReference>
<feature type="compositionally biased region" description="Polar residues" evidence="6">
    <location>
        <begin position="260"/>
        <end position="282"/>
    </location>
</feature>
<feature type="domain" description="C2H2-type" evidence="7">
    <location>
        <begin position="318"/>
        <end position="345"/>
    </location>
</feature>
<dbReference type="AlphaFoldDB" id="A0A067PHU6"/>
<evidence type="ECO:0000256" key="2">
    <source>
        <dbReference type="ARBA" id="ARBA00022737"/>
    </source>
</evidence>
<evidence type="ECO:0000313" key="9">
    <source>
        <dbReference type="Proteomes" id="UP000027265"/>
    </source>
</evidence>
<feature type="region of interest" description="Disordered" evidence="6">
    <location>
        <begin position="104"/>
        <end position="310"/>
    </location>
</feature>
<evidence type="ECO:0000256" key="6">
    <source>
        <dbReference type="SAM" id="MobiDB-lite"/>
    </source>
</evidence>
<dbReference type="EMBL" id="KL197729">
    <property type="protein sequence ID" value="KDQ54374.1"/>
    <property type="molecule type" value="Genomic_DNA"/>
</dbReference>
<keyword evidence="9" id="KW-1185">Reference proteome</keyword>
<dbReference type="GO" id="GO:0043565">
    <property type="term" value="F:sequence-specific DNA binding"/>
    <property type="evidence" value="ECO:0007669"/>
    <property type="project" value="TreeGrafter"/>
</dbReference>
<evidence type="ECO:0000313" key="8">
    <source>
        <dbReference type="EMBL" id="KDQ54374.1"/>
    </source>
</evidence>
<accession>A0A067PHU6</accession>
<evidence type="ECO:0000259" key="7">
    <source>
        <dbReference type="PROSITE" id="PS50157"/>
    </source>
</evidence>
<feature type="compositionally biased region" description="Polar residues" evidence="6">
    <location>
        <begin position="161"/>
        <end position="172"/>
    </location>
</feature>
<dbReference type="SUPFAM" id="SSF57667">
    <property type="entry name" value="beta-beta-alpha zinc fingers"/>
    <property type="match status" value="1"/>
</dbReference>
<reference evidence="9" key="1">
    <citation type="journal article" date="2014" name="Proc. Natl. Acad. Sci. U.S.A.">
        <title>Extensive sampling of basidiomycete genomes demonstrates inadequacy of the white-rot/brown-rot paradigm for wood decay fungi.</title>
        <authorList>
            <person name="Riley R."/>
            <person name="Salamov A.A."/>
            <person name="Brown D.W."/>
            <person name="Nagy L.G."/>
            <person name="Floudas D."/>
            <person name="Held B.W."/>
            <person name="Levasseur A."/>
            <person name="Lombard V."/>
            <person name="Morin E."/>
            <person name="Otillar R."/>
            <person name="Lindquist E.A."/>
            <person name="Sun H."/>
            <person name="LaButti K.M."/>
            <person name="Schmutz J."/>
            <person name="Jabbour D."/>
            <person name="Luo H."/>
            <person name="Baker S.E."/>
            <person name="Pisabarro A.G."/>
            <person name="Walton J.D."/>
            <person name="Blanchette R.A."/>
            <person name="Henrissat B."/>
            <person name="Martin F."/>
            <person name="Cullen D."/>
            <person name="Hibbett D.S."/>
            <person name="Grigoriev I.V."/>
        </authorList>
    </citation>
    <scope>NUCLEOTIDE SEQUENCE [LARGE SCALE GENOMIC DNA]</scope>
    <source>
        <strain evidence="9">MUCL 33604</strain>
    </source>
</reference>
<dbReference type="GO" id="GO:0005634">
    <property type="term" value="C:nucleus"/>
    <property type="evidence" value="ECO:0007669"/>
    <property type="project" value="TreeGrafter"/>
</dbReference>
<feature type="compositionally biased region" description="Polar residues" evidence="6">
    <location>
        <begin position="1"/>
        <end position="22"/>
    </location>
</feature>
<feature type="compositionally biased region" description="Low complexity" evidence="6">
    <location>
        <begin position="174"/>
        <end position="193"/>
    </location>
</feature>
<evidence type="ECO:0000256" key="5">
    <source>
        <dbReference type="PROSITE-ProRule" id="PRU00042"/>
    </source>
</evidence>
<keyword evidence="1" id="KW-0479">Metal-binding</keyword>
<dbReference type="PANTHER" id="PTHR24408:SF58">
    <property type="entry name" value="TRANSCRIPTION FACTOR (TFIIIA), PUTATIVE (AFU_ORTHOLOGUE AFUA_1G05150)-RELATED"/>
    <property type="match status" value="1"/>
</dbReference>
<dbReference type="InParanoid" id="A0A067PHU6"/>
<evidence type="ECO:0000256" key="3">
    <source>
        <dbReference type="ARBA" id="ARBA00022771"/>
    </source>
</evidence>
<dbReference type="Pfam" id="PF00096">
    <property type="entry name" value="zf-C2H2"/>
    <property type="match status" value="1"/>
</dbReference>
<protein>
    <recommendedName>
        <fullName evidence="7">C2H2-type domain-containing protein</fullName>
    </recommendedName>
</protein>
<feature type="compositionally biased region" description="Pro residues" evidence="6">
    <location>
        <begin position="29"/>
        <end position="41"/>
    </location>
</feature>
<gene>
    <name evidence="8" type="ORF">JAAARDRAFT_406401</name>
</gene>
<proteinExistence type="predicted"/>
<keyword evidence="4" id="KW-0862">Zinc</keyword>